<evidence type="ECO:0000313" key="6">
    <source>
        <dbReference type="EMBL" id="CAF1285514.1"/>
    </source>
</evidence>
<dbReference type="PANTHER" id="PTHR22891">
    <property type="entry name" value="EUKARYOTIC TRANSLATION INITIATION FACTOR 2C"/>
    <property type="match status" value="1"/>
</dbReference>
<dbReference type="GO" id="GO:0003723">
    <property type="term" value="F:RNA binding"/>
    <property type="evidence" value="ECO:0007669"/>
    <property type="project" value="InterPro"/>
</dbReference>
<dbReference type="SUPFAM" id="SSF101690">
    <property type="entry name" value="PAZ domain"/>
    <property type="match status" value="1"/>
</dbReference>
<dbReference type="InterPro" id="IPR003165">
    <property type="entry name" value="Piwi"/>
</dbReference>
<evidence type="ECO:0000313" key="7">
    <source>
        <dbReference type="Proteomes" id="UP000663854"/>
    </source>
</evidence>
<evidence type="ECO:0000313" key="8">
    <source>
        <dbReference type="Proteomes" id="UP000663870"/>
    </source>
</evidence>
<feature type="compositionally biased region" description="Basic and acidic residues" evidence="2">
    <location>
        <begin position="1"/>
        <end position="20"/>
    </location>
</feature>
<evidence type="ECO:0000259" key="4">
    <source>
        <dbReference type="PROSITE" id="PS50822"/>
    </source>
</evidence>
<dbReference type="EMBL" id="CAJNOL010001092">
    <property type="protein sequence ID" value="CAF1285514.1"/>
    <property type="molecule type" value="Genomic_DNA"/>
</dbReference>
<dbReference type="EMBL" id="CAJNOH010000471">
    <property type="protein sequence ID" value="CAF1050611.1"/>
    <property type="molecule type" value="Genomic_DNA"/>
</dbReference>
<dbReference type="InterPro" id="IPR036397">
    <property type="entry name" value="RNaseH_sf"/>
</dbReference>
<accession>A0A814KFY1</accession>
<dbReference type="SUPFAM" id="SSF53098">
    <property type="entry name" value="Ribonuclease H-like"/>
    <property type="match status" value="1"/>
</dbReference>
<evidence type="ECO:0000256" key="1">
    <source>
        <dbReference type="RuleBase" id="RU361178"/>
    </source>
</evidence>
<dbReference type="SMART" id="SM00950">
    <property type="entry name" value="Piwi"/>
    <property type="match status" value="1"/>
</dbReference>
<dbReference type="SMART" id="SM00949">
    <property type="entry name" value="PAZ"/>
    <property type="match status" value="1"/>
</dbReference>
<dbReference type="Pfam" id="PF02170">
    <property type="entry name" value="PAZ"/>
    <property type="match status" value="1"/>
</dbReference>
<dbReference type="Proteomes" id="UP000663854">
    <property type="component" value="Unassembled WGS sequence"/>
</dbReference>
<dbReference type="Pfam" id="PF16486">
    <property type="entry name" value="ArgoN"/>
    <property type="match status" value="1"/>
</dbReference>
<feature type="region of interest" description="Disordered" evidence="2">
    <location>
        <begin position="1"/>
        <end position="42"/>
    </location>
</feature>
<keyword evidence="8" id="KW-1185">Reference proteome</keyword>
<gene>
    <name evidence="6" type="ORF">JXQ802_LOCUS28714</name>
    <name evidence="5" type="ORF">PYM288_LOCUS17126</name>
</gene>
<evidence type="ECO:0000256" key="2">
    <source>
        <dbReference type="SAM" id="MobiDB-lite"/>
    </source>
</evidence>
<dbReference type="InterPro" id="IPR014811">
    <property type="entry name" value="ArgoL1"/>
</dbReference>
<dbReference type="InterPro" id="IPR012337">
    <property type="entry name" value="RNaseH-like_sf"/>
</dbReference>
<reference evidence="5" key="1">
    <citation type="submission" date="2021-02" db="EMBL/GenBank/DDBJ databases">
        <authorList>
            <person name="Nowell W R."/>
        </authorList>
    </citation>
    <scope>NUCLEOTIDE SEQUENCE</scope>
</reference>
<protein>
    <submittedName>
        <fullName evidence="5">Uncharacterized protein</fullName>
    </submittedName>
</protein>
<dbReference type="InterPro" id="IPR032474">
    <property type="entry name" value="Argonaute_N"/>
</dbReference>
<comment type="similarity">
    <text evidence="1">Belongs to the argonaute family.</text>
</comment>
<dbReference type="CDD" id="cd02846">
    <property type="entry name" value="PAZ_argonaute_like"/>
    <property type="match status" value="1"/>
</dbReference>
<dbReference type="PROSITE" id="PS50821">
    <property type="entry name" value="PAZ"/>
    <property type="match status" value="1"/>
</dbReference>
<evidence type="ECO:0000259" key="3">
    <source>
        <dbReference type="PROSITE" id="PS50821"/>
    </source>
</evidence>
<dbReference type="SMART" id="SM01163">
    <property type="entry name" value="DUF1785"/>
    <property type="match status" value="1"/>
</dbReference>
<dbReference type="InterPro" id="IPR036085">
    <property type="entry name" value="PAZ_dom_sf"/>
</dbReference>
<dbReference type="Pfam" id="PF08699">
    <property type="entry name" value="ArgoL1"/>
    <property type="match status" value="1"/>
</dbReference>
<proteinExistence type="inferred from homology"/>
<organism evidence="5 7">
    <name type="scientific">Rotaria sordida</name>
    <dbReference type="NCBI Taxonomy" id="392033"/>
    <lineage>
        <taxon>Eukaryota</taxon>
        <taxon>Metazoa</taxon>
        <taxon>Spiralia</taxon>
        <taxon>Gnathifera</taxon>
        <taxon>Rotifera</taxon>
        <taxon>Eurotatoria</taxon>
        <taxon>Bdelloidea</taxon>
        <taxon>Philodinida</taxon>
        <taxon>Philodinidae</taxon>
        <taxon>Rotaria</taxon>
    </lineage>
</organism>
<dbReference type="Gene3D" id="3.40.50.2300">
    <property type="match status" value="1"/>
</dbReference>
<dbReference type="Gene3D" id="3.30.420.10">
    <property type="entry name" value="Ribonuclease H-like superfamily/Ribonuclease H"/>
    <property type="match status" value="1"/>
</dbReference>
<feature type="domain" description="PAZ" evidence="3">
    <location>
        <begin position="316"/>
        <end position="430"/>
    </location>
</feature>
<dbReference type="Gene3D" id="2.170.260.10">
    <property type="entry name" value="paz domain"/>
    <property type="match status" value="1"/>
</dbReference>
<comment type="caution">
    <text evidence="5">The sequence shown here is derived from an EMBL/GenBank/DDBJ whole genome shotgun (WGS) entry which is preliminary data.</text>
</comment>
<dbReference type="PROSITE" id="PS50822">
    <property type="entry name" value="PIWI"/>
    <property type="match status" value="1"/>
</dbReference>
<sequence length="966" mass="111821">MLSNKGRDHSDDDYDRDLHSSKRARTSRIDEISSDYAQRRAHSSTGIINETTYRNGQTENGLYGVTTAKAPSDNTNGNDIKKRSRSFARPIIRSAVPNSQLTTIIKRPSQSGHVGEQTELYTNHFRINFSKESNELVLYQFDVDVELLMRDGSWRSCRKDERLQVLKKILEEENFPLIWYDEGKNLYSIENLTLKCKKEYQCEIQHKKTGRTNKFRFLIINLVKTYELKNIFDFIQKKISQRPHDPIRILETLFKQTQRSDMITIKNQSYPKHQRLDDLGDGRGLASGFYQAIVLGERGPTLNINNTFCCFYQNYNLVEFLSCYLSHDIRKHGIPPKDHVLLVRKILKSLWFITSHTNQIRRYRLKSFGRSSNEHKFMKNENEQITVADYFNDKWNIRLRYPDLPVVELYNPAIKNQSHFLPMELVTVDEWQRSLKPLTTDQRAKVTKKTVVRPGERYGMIRRIADERCFNKDLYLEKFGIDVDVNEMIMLNARILPSPEIKYKSAHGDQRDAIERVQIGKWWLNNRFNKAREIRTWAVVLVSQREPDNRQIRLARDFAQKIPQAMSKYGIRFNSSPIEKSDAAVPQTILARMNELKMQGCEVIIYILNQVGDDIYHAIKFFGNVKLGIVTQCTRFDRLMSNSDNRKMDMYIQNLVQKFNAKLGGVNQLVSLMRALTSPSARSDVFMFFGIDCTHITCSRERPSIAAIIGSKDSTSTQYAGRVVQQYSPKGKIALEIIKDLHIFVGELLREFSNNNSRLPNKLVFYRAGVDDGSFQKVLDNELRAIQRACKELYGHNQLPQICFVVVKKRHNTRFFVWDKKSNQTNNIQPGTVIDTDIVSPNGFDFYLNSHAAIQGTSKPILYQVLYDEIGFTSDDIQQLTYYLCHTDVRCTKSVSVPAPVHYATLCVSRGLNLDYEGQMANEQRSIATSDFEEASLDENVVVTLDDVQTTKIDFNPSIENTMWFA</sequence>
<dbReference type="AlphaFoldDB" id="A0A814KFY1"/>
<evidence type="ECO:0000313" key="5">
    <source>
        <dbReference type="EMBL" id="CAF1050611.1"/>
    </source>
</evidence>
<dbReference type="InterPro" id="IPR003100">
    <property type="entry name" value="PAZ_dom"/>
</dbReference>
<dbReference type="Proteomes" id="UP000663870">
    <property type="component" value="Unassembled WGS sequence"/>
</dbReference>
<dbReference type="Pfam" id="PF02171">
    <property type="entry name" value="Piwi"/>
    <property type="match status" value="1"/>
</dbReference>
<name>A0A814KFY1_9BILA</name>
<feature type="domain" description="Piwi" evidence="4">
    <location>
        <begin position="603"/>
        <end position="904"/>
    </location>
</feature>